<feature type="transmembrane region" description="Helical" evidence="7">
    <location>
        <begin position="246"/>
        <end position="268"/>
    </location>
</feature>
<evidence type="ECO:0000256" key="4">
    <source>
        <dbReference type="ARBA" id="ARBA00022989"/>
    </source>
</evidence>
<evidence type="ECO:0000256" key="5">
    <source>
        <dbReference type="ARBA" id="ARBA00023136"/>
    </source>
</evidence>
<feature type="transmembrane region" description="Helical" evidence="7">
    <location>
        <begin position="80"/>
        <end position="100"/>
    </location>
</feature>
<name>A0ABR4CEQ0_9HELO</name>
<evidence type="ECO:0000256" key="2">
    <source>
        <dbReference type="ARBA" id="ARBA00022448"/>
    </source>
</evidence>
<comment type="caution">
    <text evidence="8">The sequence shown here is derived from an EMBL/GenBank/DDBJ whole genome shotgun (WGS) entry which is preliminary data.</text>
</comment>
<keyword evidence="9" id="KW-1185">Reference proteome</keyword>
<sequence>MLDSKGLYQVTSKKSSNHSNGGAIDGAAGGEGSREMGEARELKSRFSVFSAIGIQYSISATPLAVGSYITFILGAGGSPYFFYAFIVAAFGQLLVCASMAEIASVYPHASGQVFWTAALAPPKWARFLSYCNGSATSLGWIFANAGTYLFTAQMFVATIAIQNPSWEVKTYQVFLLTVAIAAIALVLNIWLFDYYPHITKFMVVFINVATVFVLVTLLVRTHPKASARTVFIDVVNETGWSSNGMVFLLCFLPGCVAITCFDTAAHMAEEMDEPERQVPLVMMGASLMCAGTAIPMILVYTFCTSNPMNLLEPAGGQPIFQVFKDGFRSPALLLIACIIYCVCYASSCPATIATGSRLIWSFAKHGGLPFPRWFGYVNPKTQIPENAVYFTTILSTLVCLLAFGPSTVLNGVFGAGGVCFFFSYGMPIWLSVASGRKRLSPDRYFNLGKLGFPINVLAIIWQFISVVCLCLPIYRPVTGTNMNWASASAVVGLQVFVVNWFAYAKRHYRAPHALMTEAAHVA</sequence>
<organism evidence="8 9">
    <name type="scientific">Oculimacula yallundae</name>
    <dbReference type="NCBI Taxonomy" id="86028"/>
    <lineage>
        <taxon>Eukaryota</taxon>
        <taxon>Fungi</taxon>
        <taxon>Dikarya</taxon>
        <taxon>Ascomycota</taxon>
        <taxon>Pezizomycotina</taxon>
        <taxon>Leotiomycetes</taxon>
        <taxon>Helotiales</taxon>
        <taxon>Ploettnerulaceae</taxon>
        <taxon>Oculimacula</taxon>
    </lineage>
</organism>
<feature type="transmembrane region" description="Helical" evidence="7">
    <location>
        <begin position="198"/>
        <end position="219"/>
    </location>
</feature>
<dbReference type="PIRSF" id="PIRSF006060">
    <property type="entry name" value="AA_transporter"/>
    <property type="match status" value="1"/>
</dbReference>
<evidence type="ECO:0000313" key="9">
    <source>
        <dbReference type="Proteomes" id="UP001595075"/>
    </source>
</evidence>
<evidence type="ECO:0000313" key="8">
    <source>
        <dbReference type="EMBL" id="KAL2068433.1"/>
    </source>
</evidence>
<feature type="transmembrane region" description="Helical" evidence="7">
    <location>
        <begin position="138"/>
        <end position="161"/>
    </location>
</feature>
<protein>
    <recommendedName>
        <fullName evidence="10">Amino acid transporter</fullName>
    </recommendedName>
</protein>
<dbReference type="Pfam" id="PF13520">
    <property type="entry name" value="AA_permease_2"/>
    <property type="match status" value="1"/>
</dbReference>
<dbReference type="PANTHER" id="PTHR45649">
    <property type="entry name" value="AMINO-ACID PERMEASE BAT1"/>
    <property type="match status" value="1"/>
</dbReference>
<dbReference type="EMBL" id="JAZHXI010000009">
    <property type="protein sequence ID" value="KAL2068433.1"/>
    <property type="molecule type" value="Genomic_DNA"/>
</dbReference>
<gene>
    <name evidence="8" type="ORF">VTL71DRAFT_16531</name>
</gene>
<reference evidence="8 9" key="1">
    <citation type="journal article" date="2024" name="Commun. Biol.">
        <title>Comparative genomic analysis of thermophilic fungi reveals convergent evolutionary adaptations and gene losses.</title>
        <authorList>
            <person name="Steindorff A.S."/>
            <person name="Aguilar-Pontes M.V."/>
            <person name="Robinson A.J."/>
            <person name="Andreopoulos B."/>
            <person name="LaButti K."/>
            <person name="Kuo A."/>
            <person name="Mondo S."/>
            <person name="Riley R."/>
            <person name="Otillar R."/>
            <person name="Haridas S."/>
            <person name="Lipzen A."/>
            <person name="Grimwood J."/>
            <person name="Schmutz J."/>
            <person name="Clum A."/>
            <person name="Reid I.D."/>
            <person name="Moisan M.C."/>
            <person name="Butler G."/>
            <person name="Nguyen T.T.M."/>
            <person name="Dewar K."/>
            <person name="Conant G."/>
            <person name="Drula E."/>
            <person name="Henrissat B."/>
            <person name="Hansel C."/>
            <person name="Singer S."/>
            <person name="Hutchinson M.I."/>
            <person name="de Vries R.P."/>
            <person name="Natvig D.O."/>
            <person name="Powell A.J."/>
            <person name="Tsang A."/>
            <person name="Grigoriev I.V."/>
        </authorList>
    </citation>
    <scope>NUCLEOTIDE SEQUENCE [LARGE SCALE GENOMIC DNA]</scope>
    <source>
        <strain evidence="8 9">CBS 494.80</strain>
    </source>
</reference>
<dbReference type="PANTHER" id="PTHR45649:SF16">
    <property type="entry name" value="7-KETO 8-AMINOPELARGONIC ACID TRANSPORTER"/>
    <property type="match status" value="1"/>
</dbReference>
<feature type="transmembrane region" description="Helical" evidence="7">
    <location>
        <begin position="331"/>
        <end position="352"/>
    </location>
</feature>
<evidence type="ECO:0000256" key="1">
    <source>
        <dbReference type="ARBA" id="ARBA00004141"/>
    </source>
</evidence>
<evidence type="ECO:0000256" key="6">
    <source>
        <dbReference type="SAM" id="MobiDB-lite"/>
    </source>
</evidence>
<dbReference type="InterPro" id="IPR002293">
    <property type="entry name" value="AA/rel_permease1"/>
</dbReference>
<keyword evidence="3 7" id="KW-0812">Transmembrane</keyword>
<comment type="subcellular location">
    <subcellularLocation>
        <location evidence="1">Membrane</location>
        <topology evidence="1">Multi-pass membrane protein</topology>
    </subcellularLocation>
</comment>
<proteinExistence type="predicted"/>
<feature type="transmembrane region" description="Helical" evidence="7">
    <location>
        <begin position="412"/>
        <end position="432"/>
    </location>
</feature>
<dbReference type="Proteomes" id="UP001595075">
    <property type="component" value="Unassembled WGS sequence"/>
</dbReference>
<evidence type="ECO:0000256" key="7">
    <source>
        <dbReference type="SAM" id="Phobius"/>
    </source>
</evidence>
<feature type="region of interest" description="Disordered" evidence="6">
    <location>
        <begin position="12"/>
        <end position="33"/>
    </location>
</feature>
<feature type="transmembrane region" description="Helical" evidence="7">
    <location>
        <begin position="46"/>
        <end position="73"/>
    </location>
</feature>
<dbReference type="Gene3D" id="1.20.1740.10">
    <property type="entry name" value="Amino acid/polyamine transporter I"/>
    <property type="match status" value="1"/>
</dbReference>
<feature type="transmembrane region" description="Helical" evidence="7">
    <location>
        <begin position="280"/>
        <end position="303"/>
    </location>
</feature>
<accession>A0ABR4CEQ0</accession>
<keyword evidence="5 7" id="KW-0472">Membrane</keyword>
<keyword evidence="4 7" id="KW-1133">Transmembrane helix</keyword>
<evidence type="ECO:0000256" key="3">
    <source>
        <dbReference type="ARBA" id="ARBA00022692"/>
    </source>
</evidence>
<feature type="transmembrane region" description="Helical" evidence="7">
    <location>
        <begin position="173"/>
        <end position="192"/>
    </location>
</feature>
<feature type="transmembrane region" description="Helical" evidence="7">
    <location>
        <begin position="452"/>
        <end position="474"/>
    </location>
</feature>
<feature type="transmembrane region" description="Helical" evidence="7">
    <location>
        <begin position="387"/>
        <end position="406"/>
    </location>
</feature>
<keyword evidence="2" id="KW-0813">Transport</keyword>
<feature type="transmembrane region" description="Helical" evidence="7">
    <location>
        <begin position="486"/>
        <end position="504"/>
    </location>
</feature>
<evidence type="ECO:0008006" key="10">
    <source>
        <dbReference type="Google" id="ProtNLM"/>
    </source>
</evidence>